<reference evidence="2 3" key="1">
    <citation type="journal article" date="2014" name="Agronomy (Basel)">
        <title>A Draft Genome Sequence for Ensete ventricosum, the Drought-Tolerant Tree Against Hunger.</title>
        <authorList>
            <person name="Harrison J."/>
            <person name="Moore K.A."/>
            <person name="Paszkiewicz K."/>
            <person name="Jones T."/>
            <person name="Grant M."/>
            <person name="Ambacheew D."/>
            <person name="Muzemil S."/>
            <person name="Studholme D.J."/>
        </authorList>
    </citation>
    <scope>NUCLEOTIDE SEQUENCE [LARGE SCALE GENOMIC DNA]</scope>
</reference>
<evidence type="ECO:0000313" key="2">
    <source>
        <dbReference type="EMBL" id="RRT70430.1"/>
    </source>
</evidence>
<feature type="region of interest" description="Disordered" evidence="1">
    <location>
        <begin position="183"/>
        <end position="205"/>
    </location>
</feature>
<evidence type="ECO:0000256" key="1">
    <source>
        <dbReference type="SAM" id="MobiDB-lite"/>
    </source>
</evidence>
<dbReference type="AlphaFoldDB" id="A0A427A2G2"/>
<evidence type="ECO:0000313" key="3">
    <source>
        <dbReference type="Proteomes" id="UP000287651"/>
    </source>
</evidence>
<proteinExistence type="predicted"/>
<name>A0A427A2G2_ENSVE</name>
<organism evidence="2 3">
    <name type="scientific">Ensete ventricosum</name>
    <name type="common">Abyssinian banana</name>
    <name type="synonym">Musa ensete</name>
    <dbReference type="NCBI Taxonomy" id="4639"/>
    <lineage>
        <taxon>Eukaryota</taxon>
        <taxon>Viridiplantae</taxon>
        <taxon>Streptophyta</taxon>
        <taxon>Embryophyta</taxon>
        <taxon>Tracheophyta</taxon>
        <taxon>Spermatophyta</taxon>
        <taxon>Magnoliopsida</taxon>
        <taxon>Liliopsida</taxon>
        <taxon>Zingiberales</taxon>
        <taxon>Musaceae</taxon>
        <taxon>Ensete</taxon>
    </lineage>
</organism>
<sequence>MGRGEGKGVPSCWYQRDSSARFLLSSPAAQPALTTEESSTAPDSRLTLLDEDDEAVAALSFTDLDAWSRIPCAALAPPCTTTRLMYRKLIQRTHHRHTPAHTVHPVIGNDGPSAYGFRRMTAGTKDSEVRVACSRGTCGRIPRSEFADRTRVGCLGFRILLIFTSVRRRGIQEATEYFLEKPVDFSGNGEKPFAPPSPPAETRAP</sequence>
<gene>
    <name evidence="2" type="ORF">B296_00024748</name>
</gene>
<dbReference type="Proteomes" id="UP000287651">
    <property type="component" value="Unassembled WGS sequence"/>
</dbReference>
<comment type="caution">
    <text evidence="2">The sequence shown here is derived from an EMBL/GenBank/DDBJ whole genome shotgun (WGS) entry which is preliminary data.</text>
</comment>
<accession>A0A427A2G2</accession>
<protein>
    <submittedName>
        <fullName evidence="2">Uncharacterized protein</fullName>
    </submittedName>
</protein>
<dbReference type="EMBL" id="AMZH03004019">
    <property type="protein sequence ID" value="RRT70430.1"/>
    <property type="molecule type" value="Genomic_DNA"/>
</dbReference>